<accession>A0A849VEN0</accession>
<dbReference type="Proteomes" id="UP000586305">
    <property type="component" value="Unassembled WGS sequence"/>
</dbReference>
<dbReference type="AlphaFoldDB" id="A0A849VEN0"/>
<evidence type="ECO:0000256" key="1">
    <source>
        <dbReference type="SAM" id="MobiDB-lite"/>
    </source>
</evidence>
<gene>
    <name evidence="2" type="ORF">HG263_06480</name>
</gene>
<organism evidence="2 3">
    <name type="scientific">Pseudoalteromonas caenipelagi</name>
    <dbReference type="NCBI Taxonomy" id="2726988"/>
    <lineage>
        <taxon>Bacteria</taxon>
        <taxon>Pseudomonadati</taxon>
        <taxon>Pseudomonadota</taxon>
        <taxon>Gammaproteobacteria</taxon>
        <taxon>Alteromonadales</taxon>
        <taxon>Pseudoalteromonadaceae</taxon>
        <taxon>Pseudoalteromonas</taxon>
    </lineage>
</organism>
<comment type="caution">
    <text evidence="2">The sequence shown here is derived from an EMBL/GenBank/DDBJ whole genome shotgun (WGS) entry which is preliminary data.</text>
</comment>
<proteinExistence type="predicted"/>
<evidence type="ECO:0000313" key="3">
    <source>
        <dbReference type="Proteomes" id="UP000586305"/>
    </source>
</evidence>
<keyword evidence="3" id="KW-1185">Reference proteome</keyword>
<protein>
    <submittedName>
        <fullName evidence="2">Uncharacterized protein</fullName>
    </submittedName>
</protein>
<dbReference type="RefSeq" id="WP_171625259.1">
    <property type="nucleotide sequence ID" value="NZ_JABBPG010000002.1"/>
</dbReference>
<name>A0A849VEN0_9GAMM</name>
<feature type="region of interest" description="Disordered" evidence="1">
    <location>
        <begin position="48"/>
        <end position="78"/>
    </location>
</feature>
<feature type="compositionally biased region" description="Basic and acidic residues" evidence="1">
    <location>
        <begin position="48"/>
        <end position="59"/>
    </location>
</feature>
<sequence>MDALKPFLTNIVRLEVEHKPLFYIAGVKDGLVSKIKLRREVLEQQRKKLQEQEMAEQKKNANSKEQTEDDETHLDTWA</sequence>
<reference evidence="2 3" key="1">
    <citation type="submission" date="2020-04" db="EMBL/GenBank/DDBJ databases">
        <title>Pseudoalteromonas caenipelagi sp. nov., isolated from a tidal flat.</title>
        <authorList>
            <person name="Park S."/>
            <person name="Yoon J.-H."/>
        </authorList>
    </citation>
    <scope>NUCLEOTIDE SEQUENCE [LARGE SCALE GENOMIC DNA]</scope>
    <source>
        <strain evidence="2 3">JBTF-M23</strain>
    </source>
</reference>
<dbReference type="EMBL" id="JABBPG010000002">
    <property type="protein sequence ID" value="NOU50187.1"/>
    <property type="molecule type" value="Genomic_DNA"/>
</dbReference>
<evidence type="ECO:0000313" key="2">
    <source>
        <dbReference type="EMBL" id="NOU50187.1"/>
    </source>
</evidence>